<evidence type="ECO:0000313" key="3">
    <source>
        <dbReference type="Proteomes" id="UP000217163"/>
    </source>
</evidence>
<protein>
    <submittedName>
        <fullName evidence="2">Ethanolamine utilization protein EutG</fullName>
    </submittedName>
</protein>
<feature type="transmembrane region" description="Helical" evidence="1">
    <location>
        <begin position="61"/>
        <end position="81"/>
    </location>
</feature>
<keyword evidence="1" id="KW-0812">Transmembrane</keyword>
<keyword evidence="1" id="KW-0472">Membrane</keyword>
<organism evidence="2 3">
    <name type="scientific">Pseudomonas avellanae</name>
    <dbReference type="NCBI Taxonomy" id="46257"/>
    <lineage>
        <taxon>Bacteria</taxon>
        <taxon>Pseudomonadati</taxon>
        <taxon>Pseudomonadota</taxon>
        <taxon>Gammaproteobacteria</taxon>
        <taxon>Pseudomonadales</taxon>
        <taxon>Pseudomonadaceae</taxon>
        <taxon>Pseudomonas</taxon>
    </lineage>
</organism>
<sequence>MCFLECELMAQRLRTGRETLIWLIKLAYMLLAFPFLLFIGVVTFFMALSYTGAEKVETIEFSMLIWAAILIPVGIFIYGVLSRRRLLKRVTRVIKSPQFFNPDPTNEIYHEGDGKYLGIDTKNGTILYVHRIRKEQVDVVALTMDDWTNREVEGKGILRLYTKHPDLPRIEIGTPLAQLWYDTLGAMEHKQKQYSTPQPFNRYVHDLLEALERDLNVQIPRLA</sequence>
<gene>
    <name evidence="2" type="ORF">CFN58_35010</name>
</gene>
<dbReference type="Proteomes" id="UP000217163">
    <property type="component" value="Unassembled WGS sequence"/>
</dbReference>
<evidence type="ECO:0000313" key="2">
    <source>
        <dbReference type="EMBL" id="OZI82884.1"/>
    </source>
</evidence>
<feature type="transmembrane region" description="Helical" evidence="1">
    <location>
        <begin position="20"/>
        <end position="49"/>
    </location>
</feature>
<evidence type="ECO:0000256" key="1">
    <source>
        <dbReference type="SAM" id="Phobius"/>
    </source>
</evidence>
<accession>A0A261W9I4</accession>
<dbReference type="EMBL" id="NKQU01000663">
    <property type="protein sequence ID" value="OZI82884.1"/>
    <property type="molecule type" value="Genomic_DNA"/>
</dbReference>
<dbReference type="AlphaFoldDB" id="A0A261W9I4"/>
<dbReference type="NCBIfam" id="NF033891">
    <property type="entry name" value="surf_exc_IncI1"/>
    <property type="match status" value="1"/>
</dbReference>
<comment type="caution">
    <text evidence="2">The sequence shown here is derived from an EMBL/GenBank/DDBJ whole genome shotgun (WGS) entry which is preliminary data.</text>
</comment>
<name>A0A261W9I4_9PSED</name>
<keyword evidence="1" id="KW-1133">Transmembrane helix</keyword>
<proteinExistence type="predicted"/>
<reference evidence="3" key="1">
    <citation type="journal article" date="2016" name="Sci. Rep.">
        <title>Genome analysis of the kiwifruit canker pathogen Pseudomonas syringae pv. actinidiae biovar 5.</title>
        <authorList>
            <person name="Fujikawa T."/>
            <person name="Sawada H."/>
        </authorList>
    </citation>
    <scope>NUCLEOTIDE SEQUENCE [LARGE SCALE GENOMIC DNA]</scope>
    <source>
        <strain evidence="3">MAFF 212061</strain>
    </source>
</reference>